<dbReference type="Gene3D" id="1.20.1250.20">
    <property type="entry name" value="MFS general substrate transporter like domains"/>
    <property type="match status" value="1"/>
</dbReference>
<protein>
    <submittedName>
        <fullName evidence="7">MFS transporter</fullName>
    </submittedName>
</protein>
<feature type="transmembrane region" description="Helical" evidence="6">
    <location>
        <begin position="343"/>
        <end position="366"/>
    </location>
</feature>
<feature type="transmembrane region" description="Helical" evidence="6">
    <location>
        <begin position="372"/>
        <end position="388"/>
    </location>
</feature>
<dbReference type="Pfam" id="PF07690">
    <property type="entry name" value="MFS_1"/>
    <property type="match status" value="1"/>
</dbReference>
<organism evidence="7 8">
    <name type="scientific">Lentibacillus kimchii</name>
    <dbReference type="NCBI Taxonomy" id="1542911"/>
    <lineage>
        <taxon>Bacteria</taxon>
        <taxon>Bacillati</taxon>
        <taxon>Bacillota</taxon>
        <taxon>Bacilli</taxon>
        <taxon>Bacillales</taxon>
        <taxon>Bacillaceae</taxon>
        <taxon>Lentibacillus</taxon>
    </lineage>
</organism>
<keyword evidence="3 6" id="KW-0812">Transmembrane</keyword>
<evidence type="ECO:0000313" key="7">
    <source>
        <dbReference type="EMBL" id="MFC7746033.1"/>
    </source>
</evidence>
<feature type="transmembrane region" description="Helical" evidence="6">
    <location>
        <begin position="252"/>
        <end position="274"/>
    </location>
</feature>
<dbReference type="EMBL" id="JBHTGR010000003">
    <property type="protein sequence ID" value="MFC7746033.1"/>
    <property type="molecule type" value="Genomic_DNA"/>
</dbReference>
<keyword evidence="4 6" id="KW-1133">Transmembrane helix</keyword>
<keyword evidence="8" id="KW-1185">Reference proteome</keyword>
<dbReference type="PANTHER" id="PTHR23513:SF11">
    <property type="entry name" value="STAPHYLOFERRIN A TRANSPORTER"/>
    <property type="match status" value="1"/>
</dbReference>
<dbReference type="RefSeq" id="WP_382357514.1">
    <property type="nucleotide sequence ID" value="NZ_JBHTGR010000003.1"/>
</dbReference>
<dbReference type="PANTHER" id="PTHR23513">
    <property type="entry name" value="INTEGRAL MEMBRANE EFFLUX PROTEIN-RELATED"/>
    <property type="match status" value="1"/>
</dbReference>
<dbReference type="InterPro" id="IPR036259">
    <property type="entry name" value="MFS_trans_sf"/>
</dbReference>
<evidence type="ECO:0000313" key="8">
    <source>
        <dbReference type="Proteomes" id="UP001596620"/>
    </source>
</evidence>
<evidence type="ECO:0000256" key="1">
    <source>
        <dbReference type="ARBA" id="ARBA00004651"/>
    </source>
</evidence>
<dbReference type="SUPFAM" id="SSF103473">
    <property type="entry name" value="MFS general substrate transporter"/>
    <property type="match status" value="1"/>
</dbReference>
<comment type="caution">
    <text evidence="7">The sequence shown here is derived from an EMBL/GenBank/DDBJ whole genome shotgun (WGS) entry which is preliminary data.</text>
</comment>
<dbReference type="InterPro" id="IPR022324">
    <property type="entry name" value="Bacilysin_exporter_BacE_put"/>
</dbReference>
<proteinExistence type="predicted"/>
<evidence type="ECO:0000256" key="5">
    <source>
        <dbReference type="ARBA" id="ARBA00023136"/>
    </source>
</evidence>
<dbReference type="InterPro" id="IPR011701">
    <property type="entry name" value="MFS"/>
</dbReference>
<keyword evidence="2" id="KW-1003">Cell membrane</keyword>
<gene>
    <name evidence="7" type="ORF">ACFQU8_02110</name>
</gene>
<feature type="transmembrane region" description="Helical" evidence="6">
    <location>
        <begin position="72"/>
        <end position="93"/>
    </location>
</feature>
<dbReference type="PRINTS" id="PR01988">
    <property type="entry name" value="EXPORTERBACE"/>
</dbReference>
<feature type="transmembrane region" description="Helical" evidence="6">
    <location>
        <begin position="9"/>
        <end position="33"/>
    </location>
</feature>
<feature type="transmembrane region" description="Helical" evidence="6">
    <location>
        <begin position="99"/>
        <end position="124"/>
    </location>
</feature>
<feature type="transmembrane region" description="Helical" evidence="6">
    <location>
        <begin position="45"/>
        <end position="65"/>
    </location>
</feature>
<dbReference type="Proteomes" id="UP001596620">
    <property type="component" value="Unassembled WGS sequence"/>
</dbReference>
<dbReference type="CDD" id="cd06173">
    <property type="entry name" value="MFS_MefA_like"/>
    <property type="match status" value="1"/>
</dbReference>
<keyword evidence="5 6" id="KW-0472">Membrane</keyword>
<sequence>MRKPMRNEFLIVSGNSVTFLGDIIFTFALNWWVIDVTNDPKILGLIMGLSVIPSLFFNLFGGVIADRFNKKLIIFLTDIISGITCVTFSFIIIDSEVNIPLVITMNVILSITHSIFSPTVRSILPRITKKDRLKTVNSVLNTITETIKITGPMLAGALFALSFISINEILLINGVSFIVSALFELLIQYSSNNEKAKLNMKSVINDFKEGFIHSKSKPVLFRLLITISLVNFFIAGYNILLPSYVNEYIDRTGAYSILLSAEAIGGVLGALILSLSKNKTITLSNLKVELTLCGIFFLPFFIINTYTFTLIATFIFGFFLVRFNTLFFTFIQTEVDQNYLGRIFSIIFTSASLFMPLGSFLFGYIIDIMNNYTFTLIGLGIVLTNILMKSKDEGSQENKEFNAV</sequence>
<evidence type="ECO:0000256" key="3">
    <source>
        <dbReference type="ARBA" id="ARBA00022692"/>
    </source>
</evidence>
<evidence type="ECO:0000256" key="4">
    <source>
        <dbReference type="ARBA" id="ARBA00022989"/>
    </source>
</evidence>
<feature type="transmembrane region" description="Helical" evidence="6">
    <location>
        <begin position="219"/>
        <end position="240"/>
    </location>
</feature>
<reference evidence="8" key="1">
    <citation type="journal article" date="2019" name="Int. J. Syst. Evol. Microbiol.">
        <title>The Global Catalogue of Microorganisms (GCM) 10K type strain sequencing project: providing services to taxonomists for standard genome sequencing and annotation.</title>
        <authorList>
            <consortium name="The Broad Institute Genomics Platform"/>
            <consortium name="The Broad Institute Genome Sequencing Center for Infectious Disease"/>
            <person name="Wu L."/>
            <person name="Ma J."/>
        </authorList>
    </citation>
    <scope>NUCLEOTIDE SEQUENCE [LARGE SCALE GENOMIC DNA]</scope>
    <source>
        <strain evidence="8">JCM 30234</strain>
    </source>
</reference>
<name>A0ABW2URR0_9BACI</name>
<comment type="subcellular location">
    <subcellularLocation>
        <location evidence="1">Cell membrane</location>
        <topology evidence="1">Multi-pass membrane protein</topology>
    </subcellularLocation>
</comment>
<evidence type="ECO:0000256" key="2">
    <source>
        <dbReference type="ARBA" id="ARBA00022475"/>
    </source>
</evidence>
<accession>A0ABW2URR0</accession>
<evidence type="ECO:0000256" key="6">
    <source>
        <dbReference type="SAM" id="Phobius"/>
    </source>
</evidence>